<reference evidence="2" key="3">
    <citation type="submission" date="2025-09" db="UniProtKB">
        <authorList>
            <consortium name="Ensembl"/>
        </authorList>
    </citation>
    <scope>IDENTIFICATION</scope>
</reference>
<dbReference type="GO" id="GO:0098609">
    <property type="term" value="P:cell-cell adhesion"/>
    <property type="evidence" value="ECO:0007669"/>
    <property type="project" value="TreeGrafter"/>
</dbReference>
<dbReference type="PANTHER" id="PTHR23220:SF90">
    <property type="entry name" value="INTEGRIN ALPHA-7"/>
    <property type="match status" value="1"/>
</dbReference>
<name>A0A8V5H2B0_MELUD</name>
<dbReference type="GO" id="GO:0007229">
    <property type="term" value="P:integrin-mediated signaling pathway"/>
    <property type="evidence" value="ECO:0007669"/>
    <property type="project" value="TreeGrafter"/>
</dbReference>
<dbReference type="GO" id="GO:0005178">
    <property type="term" value="F:integrin binding"/>
    <property type="evidence" value="ECO:0007669"/>
    <property type="project" value="TreeGrafter"/>
</dbReference>
<dbReference type="GO" id="GO:0008305">
    <property type="term" value="C:integrin complex"/>
    <property type="evidence" value="ECO:0007669"/>
    <property type="project" value="TreeGrafter"/>
</dbReference>
<evidence type="ECO:0000313" key="3">
    <source>
        <dbReference type="Proteomes" id="UP000694405"/>
    </source>
</evidence>
<dbReference type="GO" id="GO:0007160">
    <property type="term" value="P:cell-matrix adhesion"/>
    <property type="evidence" value="ECO:0007669"/>
    <property type="project" value="TreeGrafter"/>
</dbReference>
<dbReference type="Ensembl" id="ENSMUNT00000033285.1">
    <property type="protein sequence ID" value="ENSMUNP00000025342.1"/>
    <property type="gene ID" value="ENSMUNG00000017168.1"/>
</dbReference>
<protein>
    <submittedName>
        <fullName evidence="2">Uncharacterized protein</fullName>
    </submittedName>
</protein>
<dbReference type="AlphaFoldDB" id="A0A8V5H2B0"/>
<reference evidence="2" key="1">
    <citation type="submission" date="2020-03" db="EMBL/GenBank/DDBJ databases">
        <title>Melopsittacus undulatus (budgerigar) genome, bMelUnd1, maternal haplotype with Z.</title>
        <authorList>
            <person name="Gedman G."/>
            <person name="Mountcastle J."/>
            <person name="Haase B."/>
            <person name="Formenti G."/>
            <person name="Wright T."/>
            <person name="Apodaca J."/>
            <person name="Pelan S."/>
            <person name="Chow W."/>
            <person name="Rhie A."/>
            <person name="Howe K."/>
            <person name="Fedrigo O."/>
            <person name="Jarvis E.D."/>
        </authorList>
    </citation>
    <scope>NUCLEOTIDE SEQUENCE [LARGE SCALE GENOMIC DNA]</scope>
</reference>
<proteinExistence type="predicted"/>
<evidence type="ECO:0000256" key="1">
    <source>
        <dbReference type="SAM" id="MobiDB-lite"/>
    </source>
</evidence>
<dbReference type="GO" id="GO:0050900">
    <property type="term" value="P:leukocyte migration"/>
    <property type="evidence" value="ECO:0007669"/>
    <property type="project" value="TreeGrafter"/>
</dbReference>
<feature type="region of interest" description="Disordered" evidence="1">
    <location>
        <begin position="1"/>
        <end position="23"/>
    </location>
</feature>
<accession>A0A8V5H2B0</accession>
<keyword evidence="3" id="KW-1185">Reference proteome</keyword>
<dbReference type="Gene3D" id="2.130.10.130">
    <property type="entry name" value="Integrin alpha, N-terminal"/>
    <property type="match status" value="1"/>
</dbReference>
<dbReference type="SUPFAM" id="SSF69318">
    <property type="entry name" value="Integrin alpha N-terminal domain"/>
    <property type="match status" value="1"/>
</dbReference>
<dbReference type="GO" id="GO:0009897">
    <property type="term" value="C:external side of plasma membrane"/>
    <property type="evidence" value="ECO:0007669"/>
    <property type="project" value="TreeGrafter"/>
</dbReference>
<sequence>GREGPGRCSRYPRTRAGAAGPRSRAFNLDTGSAVLKDGASGSFFGFAVALHRQLTTERPHRVLLVGAPQAPALPSQGANRTGGLFACPLTLEPSDCWRVPIDDGGEQIKENQWLGVSVSSQGAGGKIVVSGETLPKPH</sequence>
<evidence type="ECO:0000313" key="2">
    <source>
        <dbReference type="Ensembl" id="ENSMUNP00000025342.1"/>
    </source>
</evidence>
<dbReference type="InterPro" id="IPR028994">
    <property type="entry name" value="Integrin_alpha_N"/>
</dbReference>
<organism evidence="2 3">
    <name type="scientific">Melopsittacus undulatus</name>
    <name type="common">Budgerigar</name>
    <name type="synonym">Psittacus undulatus</name>
    <dbReference type="NCBI Taxonomy" id="13146"/>
    <lineage>
        <taxon>Eukaryota</taxon>
        <taxon>Metazoa</taxon>
        <taxon>Chordata</taxon>
        <taxon>Craniata</taxon>
        <taxon>Vertebrata</taxon>
        <taxon>Euteleostomi</taxon>
        <taxon>Archelosauria</taxon>
        <taxon>Archosauria</taxon>
        <taxon>Dinosauria</taxon>
        <taxon>Saurischia</taxon>
        <taxon>Theropoda</taxon>
        <taxon>Coelurosauria</taxon>
        <taxon>Aves</taxon>
        <taxon>Neognathae</taxon>
        <taxon>Neoaves</taxon>
        <taxon>Telluraves</taxon>
        <taxon>Australaves</taxon>
        <taxon>Psittaciformes</taxon>
        <taxon>Psittaculidae</taxon>
        <taxon>Melopsittacus</taxon>
    </lineage>
</organism>
<reference evidence="2" key="2">
    <citation type="submission" date="2025-08" db="UniProtKB">
        <authorList>
            <consortium name="Ensembl"/>
        </authorList>
    </citation>
    <scope>IDENTIFICATION</scope>
</reference>
<dbReference type="PANTHER" id="PTHR23220">
    <property type="entry name" value="INTEGRIN ALPHA"/>
    <property type="match status" value="1"/>
</dbReference>
<dbReference type="Proteomes" id="UP000694405">
    <property type="component" value="Chromosome 21"/>
</dbReference>
<dbReference type="GO" id="GO:0033627">
    <property type="term" value="P:cell adhesion mediated by integrin"/>
    <property type="evidence" value="ECO:0007669"/>
    <property type="project" value="TreeGrafter"/>
</dbReference>